<reference evidence="2 3" key="1">
    <citation type="journal article" date="2024" name="bioRxiv">
        <title>A reference genome for Trichogramma kaykai: A tiny desert-dwelling parasitoid wasp with competing sex-ratio distorters.</title>
        <authorList>
            <person name="Culotta J."/>
            <person name="Lindsey A.R."/>
        </authorList>
    </citation>
    <scope>NUCLEOTIDE SEQUENCE [LARGE SCALE GENOMIC DNA]</scope>
    <source>
        <strain evidence="2 3">KSX58</strain>
    </source>
</reference>
<gene>
    <name evidence="2" type="ORF">TKK_005428</name>
</gene>
<dbReference type="Proteomes" id="UP001627154">
    <property type="component" value="Unassembled WGS sequence"/>
</dbReference>
<accession>A0ABD2X8K2</accession>
<name>A0ABD2X8K2_9HYME</name>
<comment type="caution">
    <text evidence="2">The sequence shown here is derived from an EMBL/GenBank/DDBJ whole genome shotgun (WGS) entry which is preliminary data.</text>
</comment>
<evidence type="ECO:0000256" key="1">
    <source>
        <dbReference type="SAM" id="Coils"/>
    </source>
</evidence>
<dbReference type="AlphaFoldDB" id="A0ABD2X8K2"/>
<evidence type="ECO:0000313" key="3">
    <source>
        <dbReference type="Proteomes" id="UP001627154"/>
    </source>
</evidence>
<organism evidence="2 3">
    <name type="scientific">Trichogramma kaykai</name>
    <dbReference type="NCBI Taxonomy" id="54128"/>
    <lineage>
        <taxon>Eukaryota</taxon>
        <taxon>Metazoa</taxon>
        <taxon>Ecdysozoa</taxon>
        <taxon>Arthropoda</taxon>
        <taxon>Hexapoda</taxon>
        <taxon>Insecta</taxon>
        <taxon>Pterygota</taxon>
        <taxon>Neoptera</taxon>
        <taxon>Endopterygota</taxon>
        <taxon>Hymenoptera</taxon>
        <taxon>Apocrita</taxon>
        <taxon>Proctotrupomorpha</taxon>
        <taxon>Chalcidoidea</taxon>
        <taxon>Trichogrammatidae</taxon>
        <taxon>Trichogramma</taxon>
    </lineage>
</organism>
<evidence type="ECO:0000313" key="2">
    <source>
        <dbReference type="EMBL" id="KAL3401620.1"/>
    </source>
</evidence>
<feature type="coiled-coil region" evidence="1">
    <location>
        <begin position="120"/>
        <end position="184"/>
    </location>
</feature>
<sequence>MAKFQFACEVVADEDPKSSIIAITSITDEQGKKFALPKAYRPAKLHTELIKLPEFKRIANTLTRRGQYGNVWISLPENVLKIYVDESGNMSMNDYLLEEISTSREDQQSTSSHYADNTLVKLLEKLCEREDEQKDNKNRNLNKLCEKFVLEKFENKKMNANKWLQMYEKECDRLNIDKDAEKIEALRLLLDDSAKDWFGSMLIKYTLNSEWSVWKENFLQSFADKGWPSVTYALNYKYFKGSILEYALKKEHLLLESNNKMDQRTLVDLIASGIPTHIRNRIDRQDTTTPTALFSELRKFENIENKSNKGNDNKFKTTKFHSRINLKQPCKICESKGKGNRFHPEETCWFKDNKTDRMANTLIEIENTEDPKN</sequence>
<keyword evidence="1" id="KW-0175">Coiled coil</keyword>
<proteinExistence type="predicted"/>
<keyword evidence="3" id="KW-1185">Reference proteome</keyword>
<dbReference type="EMBL" id="JBJJXI010000045">
    <property type="protein sequence ID" value="KAL3401620.1"/>
    <property type="molecule type" value="Genomic_DNA"/>
</dbReference>
<protein>
    <recommendedName>
        <fullName evidence="4">Retrotransposon gag domain-containing protein</fullName>
    </recommendedName>
</protein>
<evidence type="ECO:0008006" key="4">
    <source>
        <dbReference type="Google" id="ProtNLM"/>
    </source>
</evidence>